<evidence type="ECO:0000313" key="3">
    <source>
        <dbReference type="EMBL" id="KJC63676.1"/>
    </source>
</evidence>
<proteinExistence type="predicted"/>
<keyword evidence="1" id="KW-0812">Transmembrane</keyword>
<feature type="transmembrane region" description="Helical" evidence="1">
    <location>
        <begin position="100"/>
        <end position="121"/>
    </location>
</feature>
<protein>
    <recommendedName>
        <fullName evidence="2">CAAX prenyl protease 2/Lysostaphin resistance protein A-like domain-containing protein</fullName>
    </recommendedName>
</protein>
<evidence type="ECO:0000313" key="4">
    <source>
        <dbReference type="Proteomes" id="UP000032503"/>
    </source>
</evidence>
<reference evidence="3 4" key="1">
    <citation type="journal article" date="2001" name="Int. J. Syst. Evol. Microbiol.">
        <title>Agreia bicolorata gen. nov., sp. nov., to accommodate actinobacteria isolated from narrow reed grass infected by the nematode Heteroanguina graminophila.</title>
        <authorList>
            <person name="Evtushenko L.I."/>
            <person name="Dorofeeva L.V."/>
            <person name="Dobrovolskaya T.G."/>
            <person name="Streshinskaya G.M."/>
            <person name="Subbotin S.A."/>
            <person name="Tiedje J.M."/>
        </authorList>
    </citation>
    <scope>NUCLEOTIDE SEQUENCE [LARGE SCALE GENOMIC DNA]</scope>
    <source>
        <strain evidence="3 4">VKM Ac-1804</strain>
    </source>
</reference>
<keyword evidence="1" id="KW-1133">Transmembrane helix</keyword>
<evidence type="ECO:0000256" key="1">
    <source>
        <dbReference type="SAM" id="Phobius"/>
    </source>
</evidence>
<keyword evidence="4" id="KW-1185">Reference proteome</keyword>
<feature type="transmembrane region" description="Helical" evidence="1">
    <location>
        <begin position="20"/>
        <end position="41"/>
    </location>
</feature>
<organism evidence="3 4">
    <name type="scientific">Agreia bicolorata</name>
    <dbReference type="NCBI Taxonomy" id="110935"/>
    <lineage>
        <taxon>Bacteria</taxon>
        <taxon>Bacillati</taxon>
        <taxon>Actinomycetota</taxon>
        <taxon>Actinomycetes</taxon>
        <taxon>Micrococcales</taxon>
        <taxon>Microbacteriaceae</taxon>
        <taxon>Agreia</taxon>
    </lineage>
</organism>
<dbReference type="RefSeq" id="WP_044442651.1">
    <property type="nucleotide sequence ID" value="NZ_JYFC01000006.1"/>
</dbReference>
<name>A0ABR5CDG1_9MICO</name>
<gene>
    <name evidence="3" type="ORF">TZ00_14335</name>
</gene>
<sequence length="212" mass="22097">MTALITWLRSATFYDGHVVLLLSYAVVWVPFLAAVTVACFVRGTRSLPRDLGLRITLLDVFLGVGAGLLARAAAGIIEIAVTGHMVGMGVTFGDTVYDGWWLFGTILAPVLIAPLIEELFFRGLLQRAMLLASTPKLGSRSAAVLSILASAILFAALHLTQAVNPTAALVLGLSTFVLGLGTALIAGLTGRIGGSVIAHVVFNGSLVLSSLL</sequence>
<comment type="caution">
    <text evidence="3">The sequence shown here is derived from an EMBL/GenBank/DDBJ whole genome shotgun (WGS) entry which is preliminary data.</text>
</comment>
<dbReference type="PANTHER" id="PTHR36435">
    <property type="entry name" value="SLR1288 PROTEIN"/>
    <property type="match status" value="1"/>
</dbReference>
<dbReference type="EMBL" id="JYFC01000006">
    <property type="protein sequence ID" value="KJC63676.1"/>
    <property type="molecule type" value="Genomic_DNA"/>
</dbReference>
<keyword evidence="1" id="KW-0472">Membrane</keyword>
<feature type="domain" description="CAAX prenyl protease 2/Lysostaphin resistance protein A-like" evidence="2">
    <location>
        <begin position="100"/>
        <end position="204"/>
    </location>
</feature>
<feature type="transmembrane region" description="Helical" evidence="1">
    <location>
        <begin position="166"/>
        <end position="185"/>
    </location>
</feature>
<evidence type="ECO:0000259" key="2">
    <source>
        <dbReference type="Pfam" id="PF02517"/>
    </source>
</evidence>
<dbReference type="Pfam" id="PF02517">
    <property type="entry name" value="Rce1-like"/>
    <property type="match status" value="1"/>
</dbReference>
<feature type="transmembrane region" description="Helical" evidence="1">
    <location>
        <begin position="142"/>
        <end position="160"/>
    </location>
</feature>
<dbReference type="InterPro" id="IPR003675">
    <property type="entry name" value="Rce1/LyrA-like_dom"/>
</dbReference>
<dbReference type="PANTHER" id="PTHR36435:SF1">
    <property type="entry name" value="CAAX AMINO TERMINAL PROTEASE FAMILY PROTEIN"/>
    <property type="match status" value="1"/>
</dbReference>
<dbReference type="Proteomes" id="UP000032503">
    <property type="component" value="Unassembled WGS sequence"/>
</dbReference>
<feature type="transmembrane region" description="Helical" evidence="1">
    <location>
        <begin position="53"/>
        <end position="80"/>
    </location>
</feature>
<dbReference type="InterPro" id="IPR052710">
    <property type="entry name" value="CAAX_protease"/>
</dbReference>
<accession>A0ABR5CDG1</accession>